<feature type="transmembrane region" description="Helical" evidence="2">
    <location>
        <begin position="160"/>
        <end position="182"/>
    </location>
</feature>
<reference evidence="4" key="1">
    <citation type="journal article" date="2019" name="Int. J. Syst. Evol. Microbiol.">
        <title>The Global Catalogue of Microorganisms (GCM) 10K type strain sequencing project: providing services to taxonomists for standard genome sequencing and annotation.</title>
        <authorList>
            <consortium name="The Broad Institute Genomics Platform"/>
            <consortium name="The Broad Institute Genome Sequencing Center for Infectious Disease"/>
            <person name="Wu L."/>
            <person name="Ma J."/>
        </authorList>
    </citation>
    <scope>NUCLEOTIDE SEQUENCE [LARGE SCALE GENOMIC DNA]</scope>
    <source>
        <strain evidence="4">JCM 17782</strain>
    </source>
</reference>
<keyword evidence="2" id="KW-1133">Transmembrane helix</keyword>
<name>A0ABP8F3Q0_9MYCO</name>
<accession>A0ABP8F3Q0</accession>
<sequence>MSTSPTDQERDRTVAMYDGFLADLYGADLGTATTAGRPETADPAGVEFSPAAESGAEYDQPAGPDVRPGQDIIATGDSAEQSGGRRPADVSPVDLDAADPGEPPSPPRTEVNDPDSSTEPDGGEIPLPGSDLVDQLTTTPTTDDAATEAPQRAPRYSKRIAAVFVAATATATLIASGALLAMRSDPHTSEPPQPAQPNTRLSVLAAPSPTTPAPDNQDSTIPYTATAVGCLPGSTAAQSVAGPDSTQAWVCVTGGNVGQYLVLNLGRSMVVTAVSITPGWVGADASGADQWHQHRVLTRVQWSFNDAPPTVVPQETGSVHGEATKPMPARGVLASRIILLVQDTGRAPADTAPATTSPPGGGGGLIGEVLGPPAAPPDPASTSTTAALPGLPADQSRTDPADNTFAVSSIKIFGHPPQ</sequence>
<feature type="compositionally biased region" description="Low complexity" evidence="1">
    <location>
        <begin position="347"/>
        <end position="358"/>
    </location>
</feature>
<gene>
    <name evidence="3" type="ORF">GCM10023161_42700</name>
</gene>
<protein>
    <recommendedName>
        <fullName evidence="5">F5/8 type C domain-containing protein</fullName>
    </recommendedName>
</protein>
<keyword evidence="2" id="KW-0472">Membrane</keyword>
<evidence type="ECO:0000313" key="3">
    <source>
        <dbReference type="EMBL" id="GAA4293897.1"/>
    </source>
</evidence>
<dbReference type="EMBL" id="BAABGF010000048">
    <property type="protein sequence ID" value="GAA4293897.1"/>
    <property type="molecule type" value="Genomic_DNA"/>
</dbReference>
<feature type="region of interest" description="Disordered" evidence="1">
    <location>
        <begin position="347"/>
        <end position="403"/>
    </location>
</feature>
<evidence type="ECO:0000256" key="1">
    <source>
        <dbReference type="SAM" id="MobiDB-lite"/>
    </source>
</evidence>
<dbReference type="Proteomes" id="UP001501417">
    <property type="component" value="Unassembled WGS sequence"/>
</dbReference>
<organism evidence="3 4">
    <name type="scientific">Mycobacterium paraffinicum</name>
    <dbReference type="NCBI Taxonomy" id="53378"/>
    <lineage>
        <taxon>Bacteria</taxon>
        <taxon>Bacillati</taxon>
        <taxon>Actinomycetota</taxon>
        <taxon>Actinomycetes</taxon>
        <taxon>Mycobacteriales</taxon>
        <taxon>Mycobacteriaceae</taxon>
        <taxon>Mycobacterium</taxon>
    </lineage>
</organism>
<keyword evidence="4" id="KW-1185">Reference proteome</keyword>
<proteinExistence type="predicted"/>
<evidence type="ECO:0000313" key="4">
    <source>
        <dbReference type="Proteomes" id="UP001501417"/>
    </source>
</evidence>
<comment type="caution">
    <text evidence="3">The sequence shown here is derived from an EMBL/GenBank/DDBJ whole genome shotgun (WGS) entry which is preliminary data.</text>
</comment>
<keyword evidence="2" id="KW-0812">Transmembrane</keyword>
<feature type="compositionally biased region" description="Low complexity" evidence="1">
    <location>
        <begin position="137"/>
        <end position="150"/>
    </location>
</feature>
<evidence type="ECO:0000256" key="2">
    <source>
        <dbReference type="SAM" id="Phobius"/>
    </source>
</evidence>
<feature type="region of interest" description="Disordered" evidence="1">
    <location>
        <begin position="30"/>
        <end position="153"/>
    </location>
</feature>
<feature type="compositionally biased region" description="Acidic residues" evidence="1">
    <location>
        <begin position="112"/>
        <end position="122"/>
    </location>
</feature>
<evidence type="ECO:0008006" key="5">
    <source>
        <dbReference type="Google" id="ProtNLM"/>
    </source>
</evidence>
<dbReference type="RefSeq" id="WP_158423356.1">
    <property type="nucleotide sequence ID" value="NZ_BAABGF010000048.1"/>
</dbReference>